<comment type="caution">
    <text evidence="1">The sequence shown here is derived from an EMBL/GenBank/DDBJ whole genome shotgun (WGS) entry which is preliminary data.</text>
</comment>
<dbReference type="Pfam" id="PF13176">
    <property type="entry name" value="TPR_7"/>
    <property type="match status" value="1"/>
</dbReference>
<dbReference type="InterPro" id="IPR019734">
    <property type="entry name" value="TPR_rpt"/>
</dbReference>
<evidence type="ECO:0000313" key="2">
    <source>
        <dbReference type="Proteomes" id="UP001185012"/>
    </source>
</evidence>
<dbReference type="Proteomes" id="UP001185012">
    <property type="component" value="Unassembled WGS sequence"/>
</dbReference>
<name>A0ABU1IPD7_9BACL</name>
<dbReference type="Gene3D" id="1.25.40.10">
    <property type="entry name" value="Tetratricopeptide repeat domain"/>
    <property type="match status" value="1"/>
</dbReference>
<dbReference type="InterPro" id="IPR011990">
    <property type="entry name" value="TPR-like_helical_dom_sf"/>
</dbReference>
<evidence type="ECO:0000313" key="1">
    <source>
        <dbReference type="EMBL" id="MDR6226581.1"/>
    </source>
</evidence>
<proteinExistence type="predicted"/>
<keyword evidence="2" id="KW-1185">Reference proteome</keyword>
<dbReference type="SMART" id="SM00028">
    <property type="entry name" value="TPR"/>
    <property type="match status" value="2"/>
</dbReference>
<dbReference type="SUPFAM" id="SSF48452">
    <property type="entry name" value="TPR-like"/>
    <property type="match status" value="1"/>
</dbReference>
<reference evidence="1 2" key="1">
    <citation type="submission" date="2023-07" db="EMBL/GenBank/DDBJ databases">
        <title>Genomic Encyclopedia of Type Strains, Phase IV (KMG-IV): sequencing the most valuable type-strain genomes for metagenomic binning, comparative biology and taxonomic classification.</title>
        <authorList>
            <person name="Goeker M."/>
        </authorList>
    </citation>
    <scope>NUCLEOTIDE SEQUENCE [LARGE SCALE GENOMIC DNA]</scope>
    <source>
        <strain evidence="1 2">DSM 45903</strain>
    </source>
</reference>
<dbReference type="EMBL" id="JAVDQG010000005">
    <property type="protein sequence ID" value="MDR6226581.1"/>
    <property type="molecule type" value="Genomic_DNA"/>
</dbReference>
<gene>
    <name evidence="1" type="ORF">JOE21_002588</name>
</gene>
<organism evidence="1 2">
    <name type="scientific">Desmospora profundinema</name>
    <dbReference type="NCBI Taxonomy" id="1571184"/>
    <lineage>
        <taxon>Bacteria</taxon>
        <taxon>Bacillati</taxon>
        <taxon>Bacillota</taxon>
        <taxon>Bacilli</taxon>
        <taxon>Bacillales</taxon>
        <taxon>Thermoactinomycetaceae</taxon>
        <taxon>Desmospora</taxon>
    </lineage>
</organism>
<accession>A0ABU1IPD7</accession>
<sequence>MTSQKPALVDLSPYTIFDEHLREVPTDLTVFAGAIRQAEKQLKQAVSDGDDAAILRLHGYIGDACRVAGRLDEAVEYLGEAIRLSRRTGNKRAEAANRIRLAEAKKYQGEGKVAERMLQEVAGETRVGKGADLHHFALQHWGKCLLDQGKPAEAISVLEKALALREALGNEGWLRSTRMALERAKKKSCR</sequence>
<protein>
    <submittedName>
        <fullName evidence="1">Tetratricopeptide (TPR) repeat protein</fullName>
    </submittedName>
</protein>
<dbReference type="RefSeq" id="WP_309866658.1">
    <property type="nucleotide sequence ID" value="NZ_JAVDQG010000005.1"/>
</dbReference>